<protein>
    <submittedName>
        <fullName evidence="1">Uncharacterized protein</fullName>
    </submittedName>
</protein>
<proteinExistence type="predicted"/>
<accession>A0A392W1D5</accession>
<name>A0A392W1D5_9FABA</name>
<organism evidence="1 2">
    <name type="scientific">Trifolium medium</name>
    <dbReference type="NCBI Taxonomy" id="97028"/>
    <lineage>
        <taxon>Eukaryota</taxon>
        <taxon>Viridiplantae</taxon>
        <taxon>Streptophyta</taxon>
        <taxon>Embryophyta</taxon>
        <taxon>Tracheophyta</taxon>
        <taxon>Spermatophyta</taxon>
        <taxon>Magnoliopsida</taxon>
        <taxon>eudicotyledons</taxon>
        <taxon>Gunneridae</taxon>
        <taxon>Pentapetalae</taxon>
        <taxon>rosids</taxon>
        <taxon>fabids</taxon>
        <taxon>Fabales</taxon>
        <taxon>Fabaceae</taxon>
        <taxon>Papilionoideae</taxon>
        <taxon>50 kb inversion clade</taxon>
        <taxon>NPAAA clade</taxon>
        <taxon>Hologalegina</taxon>
        <taxon>IRL clade</taxon>
        <taxon>Trifolieae</taxon>
        <taxon>Trifolium</taxon>
    </lineage>
</organism>
<feature type="non-terminal residue" evidence="1">
    <location>
        <position position="39"/>
    </location>
</feature>
<dbReference type="EMBL" id="LXQA011351224">
    <property type="protein sequence ID" value="MCI94246.1"/>
    <property type="molecule type" value="Genomic_DNA"/>
</dbReference>
<dbReference type="AlphaFoldDB" id="A0A392W1D5"/>
<evidence type="ECO:0000313" key="2">
    <source>
        <dbReference type="Proteomes" id="UP000265520"/>
    </source>
</evidence>
<sequence>MAYQNRNDDNYGWGYIHEVYEPIAHPQHHHQKRSVAIYE</sequence>
<keyword evidence="2" id="KW-1185">Reference proteome</keyword>
<evidence type="ECO:0000313" key="1">
    <source>
        <dbReference type="EMBL" id="MCI94246.1"/>
    </source>
</evidence>
<dbReference type="Proteomes" id="UP000265520">
    <property type="component" value="Unassembled WGS sequence"/>
</dbReference>
<reference evidence="1 2" key="1">
    <citation type="journal article" date="2018" name="Front. Plant Sci.">
        <title>Red Clover (Trifolium pratense) and Zigzag Clover (T. medium) - A Picture of Genomic Similarities and Differences.</title>
        <authorList>
            <person name="Dluhosova J."/>
            <person name="Istvanek J."/>
            <person name="Nedelnik J."/>
            <person name="Repkova J."/>
        </authorList>
    </citation>
    <scope>NUCLEOTIDE SEQUENCE [LARGE SCALE GENOMIC DNA]</scope>
    <source>
        <strain evidence="2">cv. 10/8</strain>
        <tissue evidence="1">Leaf</tissue>
    </source>
</reference>
<comment type="caution">
    <text evidence="1">The sequence shown here is derived from an EMBL/GenBank/DDBJ whole genome shotgun (WGS) entry which is preliminary data.</text>
</comment>